<name>A0A9J6RMA9_9GAMM</name>
<dbReference type="EMBL" id="JAPTGG010000005">
    <property type="protein sequence ID" value="MCZ0865117.1"/>
    <property type="molecule type" value="Genomic_DNA"/>
</dbReference>
<evidence type="ECO:0000313" key="1">
    <source>
        <dbReference type="EMBL" id="MCZ0865117.1"/>
    </source>
</evidence>
<keyword evidence="2" id="KW-1185">Reference proteome</keyword>
<organism evidence="1 2">
    <name type="scientific">Dasania phycosphaerae</name>
    <dbReference type="NCBI Taxonomy" id="2950436"/>
    <lineage>
        <taxon>Bacteria</taxon>
        <taxon>Pseudomonadati</taxon>
        <taxon>Pseudomonadota</taxon>
        <taxon>Gammaproteobacteria</taxon>
        <taxon>Cellvibrionales</taxon>
        <taxon>Spongiibacteraceae</taxon>
        <taxon>Dasania</taxon>
    </lineage>
</organism>
<reference evidence="1 2" key="1">
    <citation type="submission" date="2022-12" db="EMBL/GenBank/DDBJ databases">
        <title>Dasania phycosphaerae sp. nov., isolated from particulate material of the south coast of Korea.</title>
        <authorList>
            <person name="Jiang Y."/>
        </authorList>
    </citation>
    <scope>NUCLEOTIDE SEQUENCE [LARGE SCALE GENOMIC DNA]</scope>
    <source>
        <strain evidence="1 2">GY-19</strain>
    </source>
</reference>
<evidence type="ECO:0000313" key="2">
    <source>
        <dbReference type="Proteomes" id="UP001069090"/>
    </source>
</evidence>
<comment type="caution">
    <text evidence="1">The sequence shown here is derived from an EMBL/GenBank/DDBJ whole genome shotgun (WGS) entry which is preliminary data.</text>
</comment>
<dbReference type="AlphaFoldDB" id="A0A9J6RMA9"/>
<proteinExistence type="predicted"/>
<sequence length="75" mass="8153">MANNAAIAEVLSGLDAAIATPGCVSCRNSLAFLKGWVSSANRRQPNEDLQALADRLQLLLDRCETEPYPGSERRH</sequence>
<accession>A0A9J6RMA9</accession>
<gene>
    <name evidence="1" type="ORF">O0V09_07900</name>
</gene>
<protein>
    <submittedName>
        <fullName evidence="1">Uncharacterized protein</fullName>
    </submittedName>
</protein>
<dbReference type="Proteomes" id="UP001069090">
    <property type="component" value="Unassembled WGS sequence"/>
</dbReference>
<dbReference type="RefSeq" id="WP_258331268.1">
    <property type="nucleotide sequence ID" value="NZ_JAPTGG010000005.1"/>
</dbReference>